<name>A0ABW9STE8_9BURK</name>
<proteinExistence type="predicted"/>
<dbReference type="InterPro" id="IPR038081">
    <property type="entry name" value="CalX-like_sf"/>
</dbReference>
<keyword evidence="4" id="KW-0406">Ion transport</keyword>
<dbReference type="Pfam" id="PF03160">
    <property type="entry name" value="Calx-beta"/>
    <property type="match status" value="10"/>
</dbReference>
<gene>
    <name evidence="6" type="ORF">GM655_18770</name>
</gene>
<dbReference type="SMART" id="SM00237">
    <property type="entry name" value="Calx_beta"/>
    <property type="match status" value="10"/>
</dbReference>
<dbReference type="InterPro" id="IPR001343">
    <property type="entry name" value="Hemolysn_Ca-bd"/>
</dbReference>
<dbReference type="InterPro" id="IPR018511">
    <property type="entry name" value="Hemolysin-typ_Ca-bd_CS"/>
</dbReference>
<dbReference type="InterPro" id="IPR025282">
    <property type="entry name" value="DUF4214"/>
</dbReference>
<feature type="domain" description="Calx-beta" evidence="5">
    <location>
        <begin position="106"/>
        <end position="203"/>
    </location>
</feature>
<dbReference type="InterPro" id="IPR051171">
    <property type="entry name" value="CaCA"/>
</dbReference>
<feature type="domain" description="Calx-beta" evidence="5">
    <location>
        <begin position="1031"/>
        <end position="1134"/>
    </location>
</feature>
<organism evidence="6 7">
    <name type="scientific">Pseudoduganella danionis</name>
    <dbReference type="NCBI Taxonomy" id="1890295"/>
    <lineage>
        <taxon>Bacteria</taxon>
        <taxon>Pseudomonadati</taxon>
        <taxon>Pseudomonadota</taxon>
        <taxon>Betaproteobacteria</taxon>
        <taxon>Burkholderiales</taxon>
        <taxon>Oxalobacteraceae</taxon>
        <taxon>Telluria group</taxon>
        <taxon>Pseudoduganella</taxon>
    </lineage>
</organism>
<feature type="domain" description="Calx-beta" evidence="5">
    <location>
        <begin position="684"/>
        <end position="784"/>
    </location>
</feature>
<keyword evidence="4" id="KW-0813">Transport</keyword>
<evidence type="ECO:0000313" key="6">
    <source>
        <dbReference type="EMBL" id="MTW34849.1"/>
    </source>
</evidence>
<dbReference type="Pfam" id="PF00353">
    <property type="entry name" value="HemolysinCabind"/>
    <property type="match status" value="1"/>
</dbReference>
<dbReference type="RefSeq" id="WP_155436200.1">
    <property type="nucleotide sequence ID" value="NZ_JBHLXK010000002.1"/>
</dbReference>
<dbReference type="InterPro" id="IPR003644">
    <property type="entry name" value="Calx_beta"/>
</dbReference>
<comment type="caution">
    <text evidence="6">The sequence shown here is derived from an EMBL/GenBank/DDBJ whole genome shotgun (WGS) entry which is preliminary data.</text>
</comment>
<accession>A0ABW9STE8</accession>
<dbReference type="PANTHER" id="PTHR11878:SF65">
    <property type="entry name" value="NA_CA-EXCHANGE PROTEIN, ISOFORM G"/>
    <property type="match status" value="1"/>
</dbReference>
<feature type="domain" description="Calx-beta" evidence="5">
    <location>
        <begin position="332"/>
        <end position="435"/>
    </location>
</feature>
<evidence type="ECO:0000256" key="4">
    <source>
        <dbReference type="ARBA" id="ARBA00023065"/>
    </source>
</evidence>
<protein>
    <submittedName>
        <fullName evidence="6">DUF4214 domain-containing protein</fullName>
    </submittedName>
</protein>
<evidence type="ECO:0000256" key="2">
    <source>
        <dbReference type="ARBA" id="ARBA00022737"/>
    </source>
</evidence>
<sequence>MSTYISINDPVVSEGSTFVDFVISLSAASANPISVYYSTSNATTNYSDFESTYGTLQFAPGVTTQTVRIALTADSLVESMEMFQLTLSSAKNAVLTRPVGTAVLMDNDVLADAAHPAMLSVRDLSVDEAAGTATFTVLLDKATSAGFAVTYSTADGTAIAGSDYSATSGTLNFIAGETAKTITVPLINDAQLEGDEFFNLVLTGVSGAASNVVQLGDNVAQATIIHNDQTPVATPVLNVAPVAGGEGDGYVDFVVTLNGAGANEVSVYFSTSGESAGYSDYDSLSGNLVFAPGVTSQVVRVPVADDKLVEGTEIVRLNLSSAVNASIGAGSATALIVDNDNLADASHPASLQVRSVTVDESSGMANFVLTLDKATSGSFSVAYNTTNGSAVDGSDYTGVKGLVTFGPGETVKTISVPIINDSVAEAAESFQLNLGSISGSAASSVQVVGGSAQAIIGGNDQTALAKPFISVADAAVGEGDGYIDFVVSLNAPATTAVSVYYSTSNDTSNYSDYYSLSGTLTFAPGVTTQVVRVALSDDLVAEQVKAMTLNLSSVVNATIAKSEASGLLFDNDTLADTSHPANLSVHDVTVDEAAGSVSFVVSLDKATSAPFNVAYSTSNGTAREGSDFIGAHGTVSFAAGETAHTVTVLLNDDVTPETVEQFYMNLGIVSGKGADQVALSQASATAVIGASDQTAVATPVVSVASTAASEADGYADFVVSLSAPSSGTVSVYYSTNNDTTGYSDYASTSGTLVFAPGVTTQTVRVALVNDLLVDGLEILKLNLSSPVNATIGNGQGSLLLVDNDTLADTLNPAGLSVRDVIVDESAGTVSFAVLLDKATNDSFSVSYTTVNGSAVAGSDYAAVAGTLSFAAGETLKIVTVPLINDSAIEQDEVFSLQLGGVTGKAASSVQVLNASGNATIIHNDQAVLATPSISVSNPTAGEADGYVDFVVSLNGPSSAPVSVYYSTNNATTSYSDYASASGTLVFAPGVTSQVVRVALVNDNLTESAETLKLTLNSAVNATLAGGNGSSGIATIIDNDTLADTVNRATLSVQDISVNETAGTATFALVLSKATSSAFNVAWSTADGTALAGSDYAAASGVVGFGAGETFKLVTVSLINDPWLENAESFQLRLSNPTGAGAASVTLGSSTVTATINSEDLTPPTATMTVNATASTVTEGNSVTFNLASTGLAAGSQIGYTLSGVDAARLGQPLNGVFTVDGSGGASVKLNLLENGKVDAAAVLKLSLLGTPTSVSSQVTVTDMLVQTGTAGADQLKGTSGNDKIDGGAGLDTLSYTAASTDFDIRKTANGYVVTDAVGNNGSDLLNNVERLNFSDKTIALDISGTAGIAYRVYQAAFDRAPDLGGLGFWIAQMDKGLSATAVAGGFIDSAEFTQLYGLAPSNDAFVGKLYSNVLHRTPDQGGYDFWVKALGAGVSRAEVLAAFSESGENQAQVIGTIQNGFEFKPFI</sequence>
<evidence type="ECO:0000259" key="5">
    <source>
        <dbReference type="SMART" id="SM00237"/>
    </source>
</evidence>
<evidence type="ECO:0000256" key="3">
    <source>
        <dbReference type="ARBA" id="ARBA00022837"/>
    </source>
</evidence>
<keyword evidence="2" id="KW-0677">Repeat</keyword>
<feature type="domain" description="Calx-beta" evidence="5">
    <location>
        <begin position="2"/>
        <end position="88"/>
    </location>
</feature>
<evidence type="ECO:0000313" key="7">
    <source>
        <dbReference type="Proteomes" id="UP000735592"/>
    </source>
</evidence>
<evidence type="ECO:0000256" key="1">
    <source>
        <dbReference type="ARBA" id="ARBA00022729"/>
    </source>
</evidence>
<dbReference type="Pfam" id="PF13946">
    <property type="entry name" value="DUF4214"/>
    <property type="match status" value="1"/>
</dbReference>
<keyword evidence="7" id="KW-1185">Reference proteome</keyword>
<dbReference type="Proteomes" id="UP000735592">
    <property type="component" value="Unassembled WGS sequence"/>
</dbReference>
<feature type="domain" description="Calx-beta" evidence="5">
    <location>
        <begin position="570"/>
        <end position="667"/>
    </location>
</feature>
<dbReference type="SUPFAM" id="SSF141072">
    <property type="entry name" value="CalX-like"/>
    <property type="match status" value="10"/>
</dbReference>
<feature type="domain" description="Calx-beta" evidence="5">
    <location>
        <begin position="916"/>
        <end position="1016"/>
    </location>
</feature>
<dbReference type="PANTHER" id="PTHR11878">
    <property type="entry name" value="SODIUM/CALCIUM EXCHANGER"/>
    <property type="match status" value="1"/>
</dbReference>
<feature type="domain" description="Calx-beta" evidence="5">
    <location>
        <begin position="452"/>
        <end position="552"/>
    </location>
</feature>
<keyword evidence="3" id="KW-0106">Calcium</keyword>
<feature type="domain" description="Calx-beta" evidence="5">
    <location>
        <begin position="805"/>
        <end position="899"/>
    </location>
</feature>
<dbReference type="PROSITE" id="PS00330">
    <property type="entry name" value="HEMOLYSIN_CALCIUM"/>
    <property type="match status" value="1"/>
</dbReference>
<keyword evidence="1" id="KW-0732">Signal</keyword>
<reference evidence="6 7" key="1">
    <citation type="submission" date="2019-11" db="EMBL/GenBank/DDBJ databases">
        <title>Type strains purchased from KCTC, JCM and DSMZ.</title>
        <authorList>
            <person name="Lu H."/>
        </authorList>
    </citation>
    <scope>NUCLEOTIDE SEQUENCE [LARGE SCALE GENOMIC DNA]</scope>
    <source>
        <strain evidence="6 7">DSM 103461</strain>
    </source>
</reference>
<feature type="domain" description="Calx-beta" evidence="5">
    <location>
        <begin position="220"/>
        <end position="318"/>
    </location>
</feature>
<dbReference type="Gene3D" id="2.60.40.2030">
    <property type="match status" value="10"/>
</dbReference>
<dbReference type="EMBL" id="WNKW01000006">
    <property type="protein sequence ID" value="MTW34849.1"/>
    <property type="molecule type" value="Genomic_DNA"/>
</dbReference>